<dbReference type="InterPro" id="IPR001279">
    <property type="entry name" value="Metallo-B-lactamas"/>
</dbReference>
<feature type="domain" description="Metallo-beta-lactamase" evidence="1">
    <location>
        <begin position="128"/>
        <end position="322"/>
    </location>
</feature>
<dbReference type="PANTHER" id="PTHR15032:SF4">
    <property type="entry name" value="N-ACYL-PHOSPHATIDYLETHANOLAMINE-HYDROLYZING PHOSPHOLIPASE D"/>
    <property type="match status" value="1"/>
</dbReference>
<evidence type="ECO:0000259" key="1">
    <source>
        <dbReference type="Pfam" id="PF12706"/>
    </source>
</evidence>
<dbReference type="InterPro" id="IPR036866">
    <property type="entry name" value="RibonucZ/Hydroxyglut_hydro"/>
</dbReference>
<dbReference type="EMBL" id="MLHK01000019">
    <property type="protein sequence ID" value="OOF46183.1"/>
    <property type="molecule type" value="Genomic_DNA"/>
</dbReference>
<evidence type="ECO:0000313" key="2">
    <source>
        <dbReference type="EMBL" id="OOF46183.1"/>
    </source>
</evidence>
<name>A0A1V3IVM6_9PAST</name>
<sequence length="374" mass="42269">MSIIFSILKWLLIIAVALGVAVFAFIHLHPTFGGEPDANSLKKIQNSPHFNGKTFDNLEVTNVEIQDGHDAEKPSILEWLSSVTNPPPGKQPAEPLPSEKIDTAKLQNNQFIWLGHSGLLFKMDNKLIVSDPVFNRASPIFLGGAPFPMEYTPSVADLPDFIDVVVLSHDHYDHLDYQVMSEIKDRVGRFYVPLGVKAHLQRWGVASDKITEMDWYEQAQQDGLQFTLLPSRHFSGRSLTNRNSTLWGAWAIKSADFSLYFNGDSGYGKHFKEIGEKYGPFDLAFIENGAYNPNWAQIHMFPEQSAQAVEDVKAKVAVPIHWAKFDLAYHNWKDPIERFTKAAADKSYQVATPKIGQIFGVDKQPQEKWWQSVK</sequence>
<dbReference type="PIRSF" id="PIRSF038896">
    <property type="entry name" value="NAPE-PLD"/>
    <property type="match status" value="1"/>
</dbReference>
<proteinExistence type="predicted"/>
<dbReference type="InterPro" id="IPR024884">
    <property type="entry name" value="NAPE-PLD"/>
</dbReference>
<dbReference type="GO" id="GO:0070290">
    <property type="term" value="F:N-acylphosphatidylethanolamine-specific phospholipase D activity"/>
    <property type="evidence" value="ECO:0007669"/>
    <property type="project" value="InterPro"/>
</dbReference>
<protein>
    <submittedName>
        <fullName evidence="2">Multidrug transporter</fullName>
    </submittedName>
</protein>
<organism evidence="2 3">
    <name type="scientific">Rodentibacter trehalosifermentans</name>
    <dbReference type="NCBI Taxonomy" id="1908263"/>
    <lineage>
        <taxon>Bacteria</taxon>
        <taxon>Pseudomonadati</taxon>
        <taxon>Pseudomonadota</taxon>
        <taxon>Gammaproteobacteria</taxon>
        <taxon>Pasteurellales</taxon>
        <taxon>Pasteurellaceae</taxon>
        <taxon>Rodentibacter</taxon>
    </lineage>
</organism>
<dbReference type="GO" id="GO:0008270">
    <property type="term" value="F:zinc ion binding"/>
    <property type="evidence" value="ECO:0007669"/>
    <property type="project" value="InterPro"/>
</dbReference>
<dbReference type="AlphaFoldDB" id="A0A1V3IVM6"/>
<dbReference type="GO" id="GO:0005737">
    <property type="term" value="C:cytoplasm"/>
    <property type="evidence" value="ECO:0007669"/>
    <property type="project" value="TreeGrafter"/>
</dbReference>
<dbReference type="SUPFAM" id="SSF56281">
    <property type="entry name" value="Metallo-hydrolase/oxidoreductase"/>
    <property type="match status" value="1"/>
</dbReference>
<dbReference type="Pfam" id="PF12706">
    <property type="entry name" value="Lactamase_B_2"/>
    <property type="match status" value="1"/>
</dbReference>
<dbReference type="PANTHER" id="PTHR15032">
    <property type="entry name" value="N-ACYL-PHOSPHATIDYLETHANOLAMINE-HYDROLYZING PHOSPHOLIPASE D"/>
    <property type="match status" value="1"/>
</dbReference>
<accession>A0A1V3IVM6</accession>
<dbReference type="RefSeq" id="WP_077473741.1">
    <property type="nucleotide sequence ID" value="NZ_MLHK01000019.1"/>
</dbReference>
<dbReference type="Proteomes" id="UP000188728">
    <property type="component" value="Unassembled WGS sequence"/>
</dbReference>
<dbReference type="Gene3D" id="3.60.15.10">
    <property type="entry name" value="Ribonuclease Z/Hydroxyacylglutathione hydrolase-like"/>
    <property type="match status" value="1"/>
</dbReference>
<evidence type="ECO:0000313" key="3">
    <source>
        <dbReference type="Proteomes" id="UP000188728"/>
    </source>
</evidence>
<gene>
    <name evidence="2" type="ORF">BKK51_03180</name>
</gene>
<comment type="caution">
    <text evidence="2">The sequence shown here is derived from an EMBL/GenBank/DDBJ whole genome shotgun (WGS) entry which is preliminary data.</text>
</comment>
<reference evidence="2 3" key="1">
    <citation type="submission" date="2016-10" db="EMBL/GenBank/DDBJ databases">
        <title>Rodentibacter gen. nov. and new species.</title>
        <authorList>
            <person name="Christensen H."/>
        </authorList>
    </citation>
    <scope>NUCLEOTIDE SEQUENCE [LARGE SCALE GENOMIC DNA]</scope>
    <source>
        <strain evidence="2 3">H1983213011</strain>
    </source>
</reference>